<organism evidence="3 4">
    <name type="scientific">Eubacterium album</name>
    <dbReference type="NCBI Taxonomy" id="2978477"/>
    <lineage>
        <taxon>Bacteria</taxon>
        <taxon>Bacillati</taxon>
        <taxon>Bacillota</taxon>
        <taxon>Clostridia</taxon>
        <taxon>Eubacteriales</taxon>
        <taxon>Eubacteriaceae</taxon>
        <taxon>Eubacterium</taxon>
    </lineage>
</organism>
<evidence type="ECO:0000313" key="4">
    <source>
        <dbReference type="Proteomes" id="UP001431199"/>
    </source>
</evidence>
<evidence type="ECO:0000256" key="1">
    <source>
        <dbReference type="SAM" id="Phobius"/>
    </source>
</evidence>
<keyword evidence="1" id="KW-0472">Membrane</keyword>
<accession>A0ABT2M198</accession>
<evidence type="ECO:0000259" key="2">
    <source>
        <dbReference type="Pfam" id="PF13400"/>
    </source>
</evidence>
<keyword evidence="1" id="KW-1133">Transmembrane helix</keyword>
<dbReference type="RefSeq" id="WP_260978415.1">
    <property type="nucleotide sequence ID" value="NZ_JAODBU010000003.1"/>
</dbReference>
<gene>
    <name evidence="3" type="ORF">N5B56_03720</name>
</gene>
<dbReference type="EMBL" id="JAODBU010000003">
    <property type="protein sequence ID" value="MCT7398197.1"/>
    <property type="molecule type" value="Genomic_DNA"/>
</dbReference>
<keyword evidence="4" id="KW-1185">Reference proteome</keyword>
<proteinExistence type="predicted"/>
<evidence type="ECO:0000313" key="3">
    <source>
        <dbReference type="EMBL" id="MCT7398197.1"/>
    </source>
</evidence>
<protein>
    <submittedName>
        <fullName evidence="3">Tad domain-containing protein</fullName>
    </submittedName>
</protein>
<feature type="domain" description="Putative Flp pilus-assembly TadG-like N-terminal" evidence="2">
    <location>
        <begin position="15"/>
        <end position="62"/>
    </location>
</feature>
<dbReference type="Proteomes" id="UP001431199">
    <property type="component" value="Unassembled WGS sequence"/>
</dbReference>
<dbReference type="Pfam" id="PF13400">
    <property type="entry name" value="Tad"/>
    <property type="match status" value="1"/>
</dbReference>
<name>A0ABT2M198_9FIRM</name>
<feature type="transmembrane region" description="Helical" evidence="1">
    <location>
        <begin position="17"/>
        <end position="40"/>
    </location>
</feature>
<reference evidence="3" key="1">
    <citation type="submission" date="2022-09" db="EMBL/GenBank/DDBJ databases">
        <title>Eubacterium sp. LFL-14 isolated from human feces.</title>
        <authorList>
            <person name="Liu F."/>
        </authorList>
    </citation>
    <scope>NUCLEOTIDE SEQUENCE</scope>
    <source>
        <strain evidence="3">LFL-14</strain>
    </source>
</reference>
<sequence>MERFLGNRKDKDEEGSVIILVAVLMVVFLGMAALVVDLGADYVYKAKMQTACDTASRAAASALPDTTKATELAKYYMKENGFTDTRNVQVEFKDSNSKVQVYLKEERKTTFARALGIKSNKISTVAVATKGGTSNPRGFKYAIFSGDKDATLKLGGVYKVDGAVHANGKIWSDPGNGYAFSFEASKGFDKLNSSTTKVGVKNGDNVNLLDVTTDDAKKHINSNARYEEMPTYLGENIEKLIVKPSVPENFDLTIAEVNKKGSEGYKSIKYIGNETWWEGTWSFGNDLLIDNSSRSGDYNLGGRKLIINGDLYINGDANKNTTLSFSSGGIEINGNVYCTGKLKLAGTKVHIKGNVYCVGDLYLESGDVKFDSTYIYANSFTASNGFVLSGALVTEKDINITGAMAQINSSSDSTMTMYSKYGNINGGQASSEYHGLVFAPNGDISWCGNSIKIYGSIIGKTISGIPADVIIHPLDRDLEYDTNNPNGSATGSGIMLVK</sequence>
<comment type="caution">
    <text evidence="3">The sequence shown here is derived from an EMBL/GenBank/DDBJ whole genome shotgun (WGS) entry which is preliminary data.</text>
</comment>
<keyword evidence="1" id="KW-0812">Transmembrane</keyword>
<dbReference type="InterPro" id="IPR028087">
    <property type="entry name" value="Tad_N"/>
</dbReference>